<reference evidence="16 17" key="1">
    <citation type="submission" date="2025-04" db="UniProtKB">
        <authorList>
            <consortium name="RefSeq"/>
        </authorList>
    </citation>
    <scope>IDENTIFICATION</scope>
</reference>
<keyword evidence="4 13" id="KW-0356">Hemostasis</keyword>
<dbReference type="InterPro" id="IPR020901">
    <property type="entry name" value="Prtase_inh_Kunz-CS"/>
</dbReference>
<comment type="function">
    <text evidence="11">Inhibits factor X (X(a)) directly and, in a Xa-dependent way, inhibits VIIa/tissue factor activity, presumably by forming a quaternary Xa/LACI/VIIa/TF complex. It possesses an antithrombotic action and also the ability to associate with lipoproteins in plasma.</text>
</comment>
<organism evidence="15 17">
    <name type="scientific">Geotrypetes seraphini</name>
    <name type="common">Gaboon caecilian</name>
    <name type="synonym">Caecilia seraphini</name>
    <dbReference type="NCBI Taxonomy" id="260995"/>
    <lineage>
        <taxon>Eukaryota</taxon>
        <taxon>Metazoa</taxon>
        <taxon>Chordata</taxon>
        <taxon>Craniata</taxon>
        <taxon>Vertebrata</taxon>
        <taxon>Euteleostomi</taxon>
        <taxon>Amphibia</taxon>
        <taxon>Gymnophiona</taxon>
        <taxon>Geotrypetes</taxon>
    </lineage>
</organism>
<dbReference type="Pfam" id="PF00014">
    <property type="entry name" value="Kunitz_BPTI"/>
    <property type="match status" value="3"/>
</dbReference>
<feature type="signal peptide" evidence="13">
    <location>
        <begin position="1"/>
        <end position="25"/>
    </location>
</feature>
<feature type="domain" description="BPTI/Kunitz inhibitor" evidence="14">
    <location>
        <begin position="50"/>
        <end position="100"/>
    </location>
</feature>
<dbReference type="PROSITE" id="PS00280">
    <property type="entry name" value="BPTI_KUNITZ_1"/>
    <property type="match status" value="3"/>
</dbReference>
<sequence>MNGDVLLKFYFFLCLLCMCWHVNNAVEGSEENPVSPGPSVLPLRIGHSICAMKQDGGLCKATIERFYFNIHSHKCEPFEYGGCGGNENNFLTLEECQKKCVVKDIPFMRRRGKLQQERPAFCLSEEDPGICRGWFTRYFYNNVTEKCDKFKYGGCLGNENNFMSLEDCQITCQDRTALSSLVPAEEQSTQQPKNNSIPEISVISARIAHSHGPPFCRIPAERGNCNSTEKRFYYQHSTGKCLTFNYSGCGGNKNNFSTKKLCVMVCKKGLHENESRRVLIKTKRKRKKMPVKPTYDAIFIEMT</sequence>
<keyword evidence="9" id="KW-1015">Disulfide bond</keyword>
<evidence type="ECO:0000256" key="11">
    <source>
        <dbReference type="ARBA" id="ARBA00057773"/>
    </source>
</evidence>
<dbReference type="InterPro" id="IPR050098">
    <property type="entry name" value="TFPI/VKTCI-like"/>
</dbReference>
<dbReference type="PROSITE" id="PS50279">
    <property type="entry name" value="BPTI_KUNITZ_2"/>
    <property type="match status" value="3"/>
</dbReference>
<evidence type="ECO:0000256" key="10">
    <source>
        <dbReference type="ARBA" id="ARBA00023180"/>
    </source>
</evidence>
<dbReference type="CDD" id="cd22613">
    <property type="entry name" value="Kunitz_TFPI1_1-like"/>
    <property type="match status" value="1"/>
</dbReference>
<dbReference type="InterPro" id="IPR036880">
    <property type="entry name" value="Kunitz_BPTI_sf"/>
</dbReference>
<keyword evidence="8 13" id="KW-0094">Blood coagulation</keyword>
<dbReference type="GeneID" id="117361364"/>
<dbReference type="Proteomes" id="UP000515159">
    <property type="component" value="Chromosome 5"/>
</dbReference>
<dbReference type="KEGG" id="gsh:117361364"/>
<evidence type="ECO:0000256" key="2">
    <source>
        <dbReference type="ARBA" id="ARBA00022525"/>
    </source>
</evidence>
<feature type="chain" id="PRO_5044536188" description="Tissue factor pathway inhibitor" evidence="13">
    <location>
        <begin position="26"/>
        <end position="303"/>
    </location>
</feature>
<evidence type="ECO:0000256" key="7">
    <source>
        <dbReference type="ARBA" id="ARBA00022900"/>
    </source>
</evidence>
<keyword evidence="7 13" id="KW-0722">Serine protease inhibitor</keyword>
<evidence type="ECO:0000259" key="14">
    <source>
        <dbReference type="PROSITE" id="PS50279"/>
    </source>
</evidence>
<gene>
    <name evidence="16 17" type="primary">TFPI</name>
</gene>
<evidence type="ECO:0000256" key="9">
    <source>
        <dbReference type="ARBA" id="ARBA00023157"/>
    </source>
</evidence>
<keyword evidence="6" id="KW-0677">Repeat</keyword>
<dbReference type="GO" id="GO:0004867">
    <property type="term" value="F:serine-type endopeptidase inhibitor activity"/>
    <property type="evidence" value="ECO:0007669"/>
    <property type="project" value="UniProtKB-UniRule"/>
</dbReference>
<dbReference type="InterPro" id="IPR008296">
    <property type="entry name" value="TFPI-like"/>
</dbReference>
<proteinExistence type="predicted"/>
<dbReference type="GO" id="GO:0005615">
    <property type="term" value="C:extracellular space"/>
    <property type="evidence" value="ECO:0007669"/>
    <property type="project" value="TreeGrafter"/>
</dbReference>
<dbReference type="PRINTS" id="PR00759">
    <property type="entry name" value="BASICPTASE"/>
</dbReference>
<evidence type="ECO:0000256" key="6">
    <source>
        <dbReference type="ARBA" id="ARBA00022737"/>
    </source>
</evidence>
<evidence type="ECO:0000256" key="5">
    <source>
        <dbReference type="ARBA" id="ARBA00022729"/>
    </source>
</evidence>
<comment type="subcellular location">
    <subcellularLocation>
        <location evidence="1 13">Secreted</location>
    </subcellularLocation>
</comment>
<evidence type="ECO:0000256" key="12">
    <source>
        <dbReference type="ARBA" id="ARBA00073658"/>
    </source>
</evidence>
<evidence type="ECO:0000256" key="1">
    <source>
        <dbReference type="ARBA" id="ARBA00004613"/>
    </source>
</evidence>
<dbReference type="PANTHER" id="PTHR10083:SF374">
    <property type="entry name" value="BPTI_KUNITZ INHIBITOR DOMAIN-CONTAINING PROTEIN"/>
    <property type="match status" value="1"/>
</dbReference>
<keyword evidence="5 13" id="KW-0732">Signal</keyword>
<protein>
    <recommendedName>
        <fullName evidence="12 13">Tissue factor pathway inhibitor</fullName>
    </recommendedName>
</protein>
<dbReference type="SMART" id="SM00131">
    <property type="entry name" value="KU"/>
    <property type="match status" value="3"/>
</dbReference>
<dbReference type="PIRSF" id="PIRSF001620">
    <property type="entry name" value="TFPI"/>
    <property type="match status" value="1"/>
</dbReference>
<dbReference type="FunFam" id="4.10.410.10:FF:000012">
    <property type="entry name" value="Tissue factor pathway inhibitor"/>
    <property type="match status" value="1"/>
</dbReference>
<dbReference type="OrthoDB" id="5950222at2759"/>
<dbReference type="CTD" id="7035"/>
<evidence type="ECO:0000256" key="8">
    <source>
        <dbReference type="ARBA" id="ARBA00023084"/>
    </source>
</evidence>
<keyword evidence="2" id="KW-0964">Secreted</keyword>
<evidence type="ECO:0000313" key="15">
    <source>
        <dbReference type="Proteomes" id="UP000515159"/>
    </source>
</evidence>
<dbReference type="RefSeq" id="XP_033802465.1">
    <property type="nucleotide sequence ID" value="XM_033946574.1"/>
</dbReference>
<dbReference type="SUPFAM" id="SSF57362">
    <property type="entry name" value="BPTI-like"/>
    <property type="match status" value="3"/>
</dbReference>
<dbReference type="AlphaFoldDB" id="A0A6P8RID1"/>
<accession>A0A6P8RID1</accession>
<keyword evidence="10" id="KW-0325">Glycoprotein</keyword>
<feature type="domain" description="BPTI/Kunitz inhibitor" evidence="14">
    <location>
        <begin position="216"/>
        <end position="266"/>
    </location>
</feature>
<evidence type="ECO:0000313" key="17">
    <source>
        <dbReference type="RefSeq" id="XP_033802466.1"/>
    </source>
</evidence>
<name>A0A6P8RID1_GEOSA</name>
<dbReference type="InterPro" id="IPR002223">
    <property type="entry name" value="Kunitz_BPTI"/>
</dbReference>
<dbReference type="FunFam" id="4.10.410.10:FF:000004">
    <property type="entry name" value="Tissue factor pathway inhibitor"/>
    <property type="match status" value="1"/>
</dbReference>
<dbReference type="RefSeq" id="XP_033802466.1">
    <property type="nucleotide sequence ID" value="XM_033946575.1"/>
</dbReference>
<evidence type="ECO:0000313" key="16">
    <source>
        <dbReference type="RefSeq" id="XP_033802465.1"/>
    </source>
</evidence>
<keyword evidence="3 13" id="KW-0646">Protease inhibitor</keyword>
<evidence type="ECO:0000256" key="13">
    <source>
        <dbReference type="PIRNR" id="PIRNR001620"/>
    </source>
</evidence>
<evidence type="ECO:0000256" key="3">
    <source>
        <dbReference type="ARBA" id="ARBA00022690"/>
    </source>
</evidence>
<dbReference type="Gene3D" id="4.10.410.10">
    <property type="entry name" value="Pancreatic trypsin inhibitor Kunitz domain"/>
    <property type="match status" value="3"/>
</dbReference>
<dbReference type="GO" id="GO:0007596">
    <property type="term" value="P:blood coagulation"/>
    <property type="evidence" value="ECO:0007669"/>
    <property type="project" value="UniProtKB-UniRule"/>
</dbReference>
<dbReference type="CDD" id="cd22614">
    <property type="entry name" value="Kunitz_TFPI1_2-like"/>
    <property type="match status" value="1"/>
</dbReference>
<dbReference type="PANTHER" id="PTHR10083">
    <property type="entry name" value="KUNITZ-TYPE PROTEASE INHIBITOR-RELATED"/>
    <property type="match status" value="1"/>
</dbReference>
<evidence type="ECO:0000256" key="4">
    <source>
        <dbReference type="ARBA" id="ARBA00022696"/>
    </source>
</evidence>
<keyword evidence="15" id="KW-1185">Reference proteome</keyword>
<feature type="domain" description="BPTI/Kunitz inhibitor" evidence="14">
    <location>
        <begin position="122"/>
        <end position="172"/>
    </location>
</feature>